<dbReference type="Gene3D" id="3.30.559.30">
    <property type="entry name" value="Nonribosomal peptide synthetase, condensation domain"/>
    <property type="match status" value="1"/>
</dbReference>
<evidence type="ECO:0000256" key="6">
    <source>
        <dbReference type="ARBA" id="ARBA00013449"/>
    </source>
</evidence>
<comment type="catalytic activity">
    <reaction evidence="3">
        <text>2 a mycocerosyl-[mycocerosic acid synthase] + a phthiodiolone = a dimycocerosyl phthiodiolone + 2 holo-[mycocerosic acid synthase].</text>
        <dbReference type="EC" id="2.3.1.282"/>
    </reaction>
</comment>
<dbReference type="SUPFAM" id="SSF52777">
    <property type="entry name" value="CoA-dependent acyltransferases"/>
    <property type="match status" value="2"/>
</dbReference>
<reference evidence="15" key="1">
    <citation type="journal article" date="2009" name="Proc. Natl. Acad. Sci. U.S.A.">
        <title>Identification of Rhodococcus fascians cytokinins and their modus operandi to reshape the plant.</title>
        <authorList>
            <person name="Pertry I."/>
            <person name="Vaclavikova K."/>
            <person name="Depuydt S."/>
            <person name="Galuszka P."/>
            <person name="Spichal L."/>
            <person name="Temmerman W."/>
            <person name="Stes E."/>
            <person name="Schmulling T."/>
            <person name="Kakimoto T."/>
            <person name="Van Montagu M.C."/>
            <person name="Strnad M."/>
            <person name="Holsters M."/>
            <person name="Tarkowski P."/>
            <person name="Vereecke D."/>
        </authorList>
    </citation>
    <scope>NUCLEOTIDE SEQUENCE</scope>
    <source>
        <strain evidence="15">D188</strain>
        <plasmid evidence="15">pFiD188</plasmid>
    </source>
</reference>
<dbReference type="GO" id="GO:0016746">
    <property type="term" value="F:acyltransferase activity"/>
    <property type="evidence" value="ECO:0007669"/>
    <property type="project" value="UniProtKB-KW"/>
</dbReference>
<evidence type="ECO:0000256" key="4">
    <source>
        <dbReference type="ARBA" id="ARBA00006558"/>
    </source>
</evidence>
<evidence type="ECO:0000256" key="2">
    <source>
        <dbReference type="ARBA" id="ARBA00000625"/>
    </source>
</evidence>
<evidence type="ECO:0000256" key="1">
    <source>
        <dbReference type="ARBA" id="ARBA00000026"/>
    </source>
</evidence>
<evidence type="ECO:0000256" key="12">
    <source>
        <dbReference type="ARBA" id="ARBA00033407"/>
    </source>
</evidence>
<evidence type="ECO:0000256" key="11">
    <source>
        <dbReference type="ARBA" id="ARBA00032317"/>
    </source>
</evidence>
<dbReference type="InterPro" id="IPR031641">
    <property type="entry name" value="PapA_C"/>
</dbReference>
<dbReference type="EMBL" id="JN093097">
    <property type="protein sequence ID" value="AET25220.1"/>
    <property type="molecule type" value="Genomic_DNA"/>
</dbReference>
<reference evidence="15" key="3">
    <citation type="journal article" date="2011" name="Annu. Rev. Phytopathol.">
        <title>A successful bacterial coup d'etat: how Rhodococcus fascians redirects plant development.</title>
        <authorList>
            <person name="Stes E."/>
            <person name="Vandeputte O.M."/>
            <person name="El Jaziri M."/>
            <person name="Holsters M."/>
            <person name="Vereecke D."/>
        </authorList>
    </citation>
    <scope>NUCLEOTIDE SEQUENCE</scope>
    <source>
        <strain evidence="15">D188</strain>
        <plasmid evidence="15">pFiD188</plasmid>
    </source>
</reference>
<feature type="region of interest" description="Disordered" evidence="13">
    <location>
        <begin position="168"/>
        <end position="191"/>
    </location>
</feature>
<dbReference type="Gene3D" id="3.30.559.10">
    <property type="entry name" value="Chloramphenicol acetyltransferase-like domain"/>
    <property type="match status" value="1"/>
</dbReference>
<dbReference type="Pfam" id="PF16911">
    <property type="entry name" value="PapA_C"/>
    <property type="match status" value="1"/>
</dbReference>
<dbReference type="AlphaFoldDB" id="G8JYU9"/>
<evidence type="ECO:0000259" key="14">
    <source>
        <dbReference type="Pfam" id="PF16911"/>
    </source>
</evidence>
<reference evidence="15" key="5">
    <citation type="journal article" date="2012" name="Mol. Plant Microbe Interact.">
        <title>pFiD188, the linear virulence plasmid of Rhodococcus fascians D188.</title>
        <authorList>
            <person name="Francis I."/>
            <person name="De Keyser A."/>
            <person name="De Backer P."/>
            <person name="Simon-Mateo C."/>
            <person name="Kalkus J."/>
            <person name="Pertry I."/>
            <person name="Ardiles-Diaz W."/>
            <person name="De Rycke R."/>
            <person name="Vandeputte O.M."/>
            <person name="El Jaziri M."/>
            <person name="Holsters M."/>
            <person name="Vereecke D."/>
        </authorList>
    </citation>
    <scope>NUCLEOTIDE SEQUENCE</scope>
    <source>
        <strain evidence="15">D188</strain>
        <plasmid evidence="15">pFiD188</plasmid>
    </source>
</reference>
<accession>G8JYU9</accession>
<dbReference type="InterPro" id="IPR023213">
    <property type="entry name" value="CAT-like_dom_sf"/>
</dbReference>
<proteinExistence type="inferred from homology"/>
<reference evidence="15" key="4">
    <citation type="submission" date="2011-06" db="EMBL/GenBank/DDBJ databases">
        <authorList>
            <person name="Vereecke D.M."/>
        </authorList>
    </citation>
    <scope>NUCLEOTIDE SEQUENCE</scope>
    <source>
        <strain evidence="15">D188</strain>
        <plasmid evidence="15">pFiD188</plasmid>
    </source>
</reference>
<keyword evidence="9 15" id="KW-0012">Acyltransferase</keyword>
<evidence type="ECO:0000256" key="7">
    <source>
        <dbReference type="ARBA" id="ARBA00022516"/>
    </source>
</evidence>
<evidence type="ECO:0000256" key="10">
    <source>
        <dbReference type="ARBA" id="ARBA00030465"/>
    </source>
</evidence>
<sequence length="401" mass="43004">MVTVDYSIRGLAPSEALYVDLGVFIGYSVRARGDLNISGLSAAFATLRRSYPVLAAHVETIDGDHMIVKPSGPLPGLSVHTGDPGQPLSGVNLSAGRALSGLHVVGDSACASVTLLTHHCIADGRHSVDLLSDLWSFYTDIVEGKTPDAVVHGYPESLEKLFSERGIDTPDVGNDEPLESALNRPPTAGYTEPHRAMTQLRCRLSRRVTTGLIDFGRHHGVTVNGLVSAAIMRTESDLRSVRLADIAYHFIVDLRPHVTPAVDSTAGTNIVGFPVYRATAESVEIVDLARSLNEELHIDLAAGHLQSEALTAAKMAVLLPEPNEVRCTNGGTVPPLRSPAGLKLEDCRPAPAGFSFPVYIVHGYGGRLNIEFALPHGASRYDIGRGRERIRTLESHLRSVA</sequence>
<protein>
    <recommendedName>
        <fullName evidence="6">Phthiocerol/phthiodiolone dimycocerosyl transferase</fullName>
        <ecNumber evidence="5">2.3.1.282</ecNumber>
    </recommendedName>
    <alternativeName>
        <fullName evidence="12">Acyltransferase PapA5</fullName>
    </alternativeName>
    <alternativeName>
        <fullName evidence="10">Phthiocerol/phthiodiolone O-acyltransferase</fullName>
    </alternativeName>
    <alternativeName>
        <fullName evidence="11">Polyketide synthase-associated protein A5</fullName>
    </alternativeName>
</protein>
<feature type="domain" description="Phthiocerol/phthiodiolone dimycocerosyl transferase C-terminal" evidence="14">
    <location>
        <begin position="195"/>
        <end position="372"/>
    </location>
</feature>
<comment type="similarity">
    <text evidence="4">Belongs to the acyltransferase PapA5 family.</text>
</comment>
<evidence type="ECO:0000256" key="5">
    <source>
        <dbReference type="ARBA" id="ARBA00012866"/>
    </source>
</evidence>
<comment type="catalytic activity">
    <reaction evidence="2">
        <text>2 a mycocerosyl-[mycocerosic acid synthase] + a phenolphthiocerol = a dimycocerosyl phenolphthiocerol + 2 holo-[mycocerosic acid synthase].</text>
        <dbReference type="EC" id="2.3.1.282"/>
    </reaction>
</comment>
<evidence type="ECO:0000256" key="8">
    <source>
        <dbReference type="ARBA" id="ARBA00022679"/>
    </source>
</evidence>
<comment type="catalytic activity">
    <reaction evidence="1">
        <text>2 a mycocerosyl-[mycocerosic acid synthase] + a phthiocerol = a dimycocerosyl phthiocerol + 2 holo-[mycocerosic acid synthase].</text>
        <dbReference type="EC" id="2.3.1.282"/>
    </reaction>
</comment>
<evidence type="ECO:0000313" key="15">
    <source>
        <dbReference type="EMBL" id="AET25220.1"/>
    </source>
</evidence>
<keyword evidence="15" id="KW-0614">Plasmid</keyword>
<reference evidence="15" key="2">
    <citation type="journal article" date="2010" name="Mol. Plant Microbe Interact.">
        <title>Rhodococcus fascians impacts plant development through the dynamic fas-mediated production of a cytokinin mix.</title>
        <authorList>
            <person name="Pertry I."/>
            <person name="Vaclavikova K."/>
            <person name="Gemrotova M."/>
            <person name="Spichal L."/>
            <person name="Galuszka P."/>
            <person name="Depuydt S."/>
            <person name="Temmerman W."/>
            <person name="Stes E."/>
            <person name="De Keyser A."/>
            <person name="Riefler M."/>
            <person name="Biondi S."/>
            <person name="Novak O."/>
            <person name="Schmulling T."/>
            <person name="Strnad M."/>
            <person name="Tarkowski P."/>
            <person name="Holsters M."/>
            <person name="Vereecke D."/>
        </authorList>
    </citation>
    <scope>NUCLEOTIDE SEQUENCE</scope>
    <source>
        <strain evidence="15">D188</strain>
        <plasmid evidence="15">pFiD188</plasmid>
    </source>
</reference>
<organism evidence="15">
    <name type="scientific">Rhodococcoides fascians D188</name>
    <dbReference type="NCBI Taxonomy" id="1051973"/>
    <lineage>
        <taxon>Bacteria</taxon>
        <taxon>Bacillati</taxon>
        <taxon>Actinomycetota</taxon>
        <taxon>Actinomycetes</taxon>
        <taxon>Mycobacteriales</taxon>
        <taxon>Nocardiaceae</taxon>
        <taxon>Rhodococcoides</taxon>
    </lineage>
</organism>
<dbReference type="EC" id="2.3.1.282" evidence="5"/>
<keyword evidence="7" id="KW-0443">Lipid metabolism</keyword>
<evidence type="ECO:0000256" key="13">
    <source>
        <dbReference type="SAM" id="MobiDB-lite"/>
    </source>
</evidence>
<keyword evidence="7" id="KW-0444">Lipid biosynthesis</keyword>
<evidence type="ECO:0000256" key="3">
    <source>
        <dbReference type="ARBA" id="ARBA00001907"/>
    </source>
</evidence>
<gene>
    <name evidence="15" type="ORF">pFi_084</name>
</gene>
<keyword evidence="8 15" id="KW-0808">Transferase</keyword>
<name>G8JYU9_RHOFA</name>
<geneLocation type="plasmid" evidence="15">
    <name>pFiD188</name>
</geneLocation>
<evidence type="ECO:0000256" key="9">
    <source>
        <dbReference type="ARBA" id="ARBA00023315"/>
    </source>
</evidence>